<evidence type="ECO:0000313" key="4">
    <source>
        <dbReference type="EMBL" id="CAH0105871.1"/>
    </source>
</evidence>
<dbReference type="InterPro" id="IPR043504">
    <property type="entry name" value="Peptidase_S1_PA_chymotrypsin"/>
</dbReference>
<dbReference type="FunFam" id="2.40.10.10:FF:000068">
    <property type="entry name" value="transmembrane protease serine 2"/>
    <property type="match status" value="1"/>
</dbReference>
<name>A0A8J2RNF2_9CRUS</name>
<dbReference type="Gene3D" id="2.40.10.10">
    <property type="entry name" value="Trypsin-like serine proteases"/>
    <property type="match status" value="1"/>
</dbReference>
<dbReference type="InterPro" id="IPR001314">
    <property type="entry name" value="Peptidase_S1A"/>
</dbReference>
<gene>
    <name evidence="4" type="ORF">DGAL_LOCUS8944</name>
</gene>
<dbReference type="InterPro" id="IPR009003">
    <property type="entry name" value="Peptidase_S1_PA"/>
</dbReference>
<protein>
    <recommendedName>
        <fullName evidence="3">Peptidase S1 domain-containing protein</fullName>
    </recommendedName>
</protein>
<keyword evidence="5" id="KW-1185">Reference proteome</keyword>
<dbReference type="EMBL" id="CAKKLH010000201">
    <property type="protein sequence ID" value="CAH0105871.1"/>
    <property type="molecule type" value="Genomic_DNA"/>
</dbReference>
<reference evidence="4" key="1">
    <citation type="submission" date="2021-11" db="EMBL/GenBank/DDBJ databases">
        <authorList>
            <person name="Schell T."/>
        </authorList>
    </citation>
    <scope>NUCLEOTIDE SEQUENCE</scope>
    <source>
        <strain evidence="4">M5</strain>
    </source>
</reference>
<feature type="signal peptide" evidence="2">
    <location>
        <begin position="1"/>
        <end position="16"/>
    </location>
</feature>
<sequence>MKHLLILSLLVALGTGAPQDISDRIAGGSLAVEGEFPYIASVQFDRRHHCSGFIYNERWILTTASCVSEYLSNQLQVVVGIVSLITPSTQQQTIQVSSIVIHDNYDSVTKMNDIALISLIRPVVYGSAVQAIRYDEVDESIFTAITMGWGATTESGVEVTKLRKTVLTLPADCSSYDPTEFNNNLMICSGSADSSPCQYDEGSPLVQNGIAVGIMSKNKGCAAPYTPSIFTRLSIYYYWLNGIGGQQSFPTTSAPTTTTTAPATTVSVPTAPCINCETTSTTPIIPTAPCLNCETPTTTQQPIPTAPCLNCDTPTTTTPKPTIPTAPCINCAP</sequence>
<dbReference type="InterPro" id="IPR001254">
    <property type="entry name" value="Trypsin_dom"/>
</dbReference>
<dbReference type="OrthoDB" id="10059102at2759"/>
<dbReference type="PANTHER" id="PTHR24258">
    <property type="entry name" value="SERINE PROTEASE-RELATED"/>
    <property type="match status" value="1"/>
</dbReference>
<proteinExistence type="predicted"/>
<evidence type="ECO:0000256" key="2">
    <source>
        <dbReference type="SAM" id="SignalP"/>
    </source>
</evidence>
<evidence type="ECO:0000256" key="1">
    <source>
        <dbReference type="ARBA" id="ARBA00023157"/>
    </source>
</evidence>
<accession>A0A8J2RNF2</accession>
<dbReference type="Proteomes" id="UP000789390">
    <property type="component" value="Unassembled WGS sequence"/>
</dbReference>
<comment type="caution">
    <text evidence="4">The sequence shown here is derived from an EMBL/GenBank/DDBJ whole genome shotgun (WGS) entry which is preliminary data.</text>
</comment>
<feature type="chain" id="PRO_5035156120" description="Peptidase S1 domain-containing protein" evidence="2">
    <location>
        <begin position="17"/>
        <end position="333"/>
    </location>
</feature>
<dbReference type="SMART" id="SM00020">
    <property type="entry name" value="Tryp_SPc"/>
    <property type="match status" value="1"/>
</dbReference>
<dbReference type="PANTHER" id="PTHR24258:SF140">
    <property type="entry name" value="BCDNA.GH08420-RELATED"/>
    <property type="match status" value="1"/>
</dbReference>
<evidence type="ECO:0000259" key="3">
    <source>
        <dbReference type="PROSITE" id="PS50240"/>
    </source>
</evidence>
<keyword evidence="1" id="KW-1015">Disulfide bond</keyword>
<dbReference type="PROSITE" id="PS50240">
    <property type="entry name" value="TRYPSIN_DOM"/>
    <property type="match status" value="1"/>
</dbReference>
<evidence type="ECO:0000313" key="5">
    <source>
        <dbReference type="Proteomes" id="UP000789390"/>
    </source>
</evidence>
<dbReference type="SUPFAM" id="SSF50494">
    <property type="entry name" value="Trypsin-like serine proteases"/>
    <property type="match status" value="1"/>
</dbReference>
<dbReference type="GO" id="GO:0004252">
    <property type="term" value="F:serine-type endopeptidase activity"/>
    <property type="evidence" value="ECO:0007669"/>
    <property type="project" value="InterPro"/>
</dbReference>
<organism evidence="4 5">
    <name type="scientific">Daphnia galeata</name>
    <dbReference type="NCBI Taxonomy" id="27404"/>
    <lineage>
        <taxon>Eukaryota</taxon>
        <taxon>Metazoa</taxon>
        <taxon>Ecdysozoa</taxon>
        <taxon>Arthropoda</taxon>
        <taxon>Crustacea</taxon>
        <taxon>Branchiopoda</taxon>
        <taxon>Diplostraca</taxon>
        <taxon>Cladocera</taxon>
        <taxon>Anomopoda</taxon>
        <taxon>Daphniidae</taxon>
        <taxon>Daphnia</taxon>
    </lineage>
</organism>
<keyword evidence="2" id="KW-0732">Signal</keyword>
<dbReference type="PRINTS" id="PR00722">
    <property type="entry name" value="CHYMOTRYPSIN"/>
</dbReference>
<dbReference type="CDD" id="cd00190">
    <property type="entry name" value="Tryp_SPc"/>
    <property type="match status" value="1"/>
</dbReference>
<dbReference type="GO" id="GO:0006508">
    <property type="term" value="P:proteolysis"/>
    <property type="evidence" value="ECO:0007669"/>
    <property type="project" value="InterPro"/>
</dbReference>
<feature type="domain" description="Peptidase S1" evidence="3">
    <location>
        <begin position="25"/>
        <end position="245"/>
    </location>
</feature>
<dbReference type="Pfam" id="PF00089">
    <property type="entry name" value="Trypsin"/>
    <property type="match status" value="1"/>
</dbReference>
<dbReference type="AlphaFoldDB" id="A0A8J2RNF2"/>